<dbReference type="Proteomes" id="UP000057389">
    <property type="component" value="Unassembled WGS sequence"/>
</dbReference>
<reference evidence="1 2" key="1">
    <citation type="submission" date="2015-11" db="EMBL/GenBank/DDBJ databases">
        <title>Draft WGS of Vibrio toranzoniae.</title>
        <authorList>
            <person name="Lasa A."/>
            <person name="Romalde J.L."/>
        </authorList>
    </citation>
    <scope>NUCLEOTIDE SEQUENCE [LARGE SCALE GENOMIC DNA]</scope>
    <source>
        <strain evidence="1 2">Vb 10.8</strain>
    </source>
</reference>
<gene>
    <name evidence="1" type="ORF">APQ14_01235</name>
</gene>
<evidence type="ECO:0000313" key="2">
    <source>
        <dbReference type="Proteomes" id="UP000057389"/>
    </source>
</evidence>
<dbReference type="EMBL" id="LMXU01000003">
    <property type="protein sequence ID" value="KWU02356.1"/>
    <property type="molecule type" value="Genomic_DNA"/>
</dbReference>
<dbReference type="GeneID" id="300177341"/>
<proteinExistence type="predicted"/>
<name>A0A120DHE5_9VIBR</name>
<accession>A0A120DHE5</accession>
<dbReference type="RefSeq" id="WP_060467054.1">
    <property type="nucleotide sequence ID" value="NZ_AP025514.1"/>
</dbReference>
<dbReference type="AlphaFoldDB" id="A0A120DHE5"/>
<sequence>MKDNTNKKMHPIPKLINLILTLIALVGFTYATAEFLASSWCQKAYGIGVSEQSDWKVKACAKYYWDMDLENLGRW</sequence>
<comment type="caution">
    <text evidence="1">The sequence shown here is derived from an EMBL/GenBank/DDBJ whole genome shotgun (WGS) entry which is preliminary data.</text>
</comment>
<evidence type="ECO:0000313" key="1">
    <source>
        <dbReference type="EMBL" id="KWU02356.1"/>
    </source>
</evidence>
<organism evidence="1 2">
    <name type="scientific">Vibrio toranzoniae</name>
    <dbReference type="NCBI Taxonomy" id="1194427"/>
    <lineage>
        <taxon>Bacteria</taxon>
        <taxon>Pseudomonadati</taxon>
        <taxon>Pseudomonadota</taxon>
        <taxon>Gammaproteobacteria</taxon>
        <taxon>Vibrionales</taxon>
        <taxon>Vibrionaceae</taxon>
        <taxon>Vibrio</taxon>
    </lineage>
</organism>
<keyword evidence="2" id="KW-1185">Reference proteome</keyword>
<protein>
    <submittedName>
        <fullName evidence="1">Uncharacterized protein</fullName>
    </submittedName>
</protein>